<comment type="caution">
    <text evidence="8">The sequence shown here is derived from an EMBL/GenBank/DDBJ whole genome shotgun (WGS) entry which is preliminary data.</text>
</comment>
<keyword evidence="6" id="KW-0472">Membrane</keyword>
<evidence type="ECO:0000256" key="3">
    <source>
        <dbReference type="ARBA" id="ARBA00022679"/>
    </source>
</evidence>
<accession>A0A9D2SCG1</accession>
<sequence>MGIRKKIFITTAASMLAVLLISYGVMFLYFYQAFFQETRINQRTNVELNRRMADSFLESIYQTAVQLVSDKALGKYLSADGVDPMESIQARMAIQDQFAHYATHQVIDSTYYYRNTLFLSDLLPIADSFEAYTLNDNPYIASSSVFSNSRVKEEDWYVKTLQNTIYVFRNGETDEICIARKITNSYYIGPYDSNGTAVMVVSVADSQLESVFSSTPVTGGSGYALLNDGGEILYRSNPSLPSEAYAGARDAFSQTGTDEFTMTLKSGETFLVNSCRAKYGIQFLFLTPNSDIVDSVMPLLVTYSLIFAGIALLVLFVIYLLTGRLSRPITRFSSAVGQIRDTRDYDVSRLHVSDEKELVVLEQSFRQLIENVNGLIEDIRVQSEKEKRSSLRALQAQINPHFIFNAMDMVNWLALSRGCDDIAGIVSSIASLMRYSITEADSMVPIALEMENIREFISIYQLRHDNRLTLDAELCREEVRIPKFTLQPLVENSVRHARPAPGEDLHIVVRAQKTGCGCLIEVHDNGRGCDADELNRYLRYEDTSLKVSSGFGVRNVNERICLHFPQCGGIFYRNEADGSLTACMELRGPGVFADDAPAQPSPAGVSAQSRPERTE</sequence>
<name>A0A9D2SCG1_9FIRM</name>
<keyword evidence="6" id="KW-1133">Transmembrane helix</keyword>
<keyword evidence="6" id="KW-0812">Transmembrane</keyword>
<evidence type="ECO:0000256" key="2">
    <source>
        <dbReference type="ARBA" id="ARBA00022553"/>
    </source>
</evidence>
<reference evidence="8" key="1">
    <citation type="journal article" date="2021" name="PeerJ">
        <title>Extensive microbial diversity within the chicken gut microbiome revealed by metagenomics and culture.</title>
        <authorList>
            <person name="Gilroy R."/>
            <person name="Ravi A."/>
            <person name="Getino M."/>
            <person name="Pursley I."/>
            <person name="Horton D.L."/>
            <person name="Alikhan N.F."/>
            <person name="Baker D."/>
            <person name="Gharbi K."/>
            <person name="Hall N."/>
            <person name="Watson M."/>
            <person name="Adriaenssens E.M."/>
            <person name="Foster-Nyarko E."/>
            <person name="Jarju S."/>
            <person name="Secka A."/>
            <person name="Antonio M."/>
            <person name="Oren A."/>
            <person name="Chaudhuri R.R."/>
            <person name="La Ragione R."/>
            <person name="Hildebrand F."/>
            <person name="Pallen M.J."/>
        </authorList>
    </citation>
    <scope>NUCLEOTIDE SEQUENCE</scope>
    <source>
        <strain evidence="8">USAMLcec3-2134</strain>
    </source>
</reference>
<dbReference type="GO" id="GO:0000155">
    <property type="term" value="F:phosphorelay sensor kinase activity"/>
    <property type="evidence" value="ECO:0007669"/>
    <property type="project" value="InterPro"/>
</dbReference>
<evidence type="ECO:0000256" key="6">
    <source>
        <dbReference type="SAM" id="Phobius"/>
    </source>
</evidence>
<feature type="transmembrane region" description="Helical" evidence="6">
    <location>
        <begin position="300"/>
        <end position="321"/>
    </location>
</feature>
<dbReference type="SUPFAM" id="SSF55874">
    <property type="entry name" value="ATPase domain of HSP90 chaperone/DNA topoisomerase II/histidine kinase"/>
    <property type="match status" value="1"/>
</dbReference>
<protein>
    <submittedName>
        <fullName evidence="8">Histidine kinase</fullName>
    </submittedName>
</protein>
<evidence type="ECO:0000256" key="1">
    <source>
        <dbReference type="ARBA" id="ARBA00004370"/>
    </source>
</evidence>
<dbReference type="PROSITE" id="PS50885">
    <property type="entry name" value="HAMP"/>
    <property type="match status" value="1"/>
</dbReference>
<dbReference type="InterPro" id="IPR003594">
    <property type="entry name" value="HATPase_dom"/>
</dbReference>
<feature type="domain" description="HAMP" evidence="7">
    <location>
        <begin position="323"/>
        <end position="377"/>
    </location>
</feature>
<dbReference type="InterPro" id="IPR010559">
    <property type="entry name" value="Sig_transdc_His_kin_internal"/>
</dbReference>
<comment type="subcellular location">
    <subcellularLocation>
        <location evidence="1">Membrane</location>
    </subcellularLocation>
</comment>
<dbReference type="InterPro" id="IPR003660">
    <property type="entry name" value="HAMP_dom"/>
</dbReference>
<evidence type="ECO:0000259" key="7">
    <source>
        <dbReference type="PROSITE" id="PS50885"/>
    </source>
</evidence>
<keyword evidence="3" id="KW-0808">Transferase</keyword>
<dbReference type="Proteomes" id="UP000886883">
    <property type="component" value="Unassembled WGS sequence"/>
</dbReference>
<dbReference type="Gene3D" id="6.10.340.10">
    <property type="match status" value="1"/>
</dbReference>
<reference evidence="8" key="2">
    <citation type="submission" date="2021-04" db="EMBL/GenBank/DDBJ databases">
        <authorList>
            <person name="Gilroy R."/>
        </authorList>
    </citation>
    <scope>NUCLEOTIDE SEQUENCE</scope>
    <source>
        <strain evidence="8">USAMLcec3-2134</strain>
    </source>
</reference>
<evidence type="ECO:0000256" key="5">
    <source>
        <dbReference type="SAM" id="MobiDB-lite"/>
    </source>
</evidence>
<dbReference type="EMBL" id="DWXE01000001">
    <property type="protein sequence ID" value="HJB89948.1"/>
    <property type="molecule type" value="Genomic_DNA"/>
</dbReference>
<dbReference type="GO" id="GO:0016020">
    <property type="term" value="C:membrane"/>
    <property type="evidence" value="ECO:0007669"/>
    <property type="project" value="UniProtKB-SubCell"/>
</dbReference>
<dbReference type="InterPro" id="IPR050640">
    <property type="entry name" value="Bact_2-comp_sensor_kinase"/>
</dbReference>
<feature type="transmembrane region" description="Helical" evidence="6">
    <location>
        <begin position="7"/>
        <end position="31"/>
    </location>
</feature>
<proteinExistence type="predicted"/>
<dbReference type="InterPro" id="IPR036890">
    <property type="entry name" value="HATPase_C_sf"/>
</dbReference>
<evidence type="ECO:0000313" key="8">
    <source>
        <dbReference type="EMBL" id="HJB89948.1"/>
    </source>
</evidence>
<dbReference type="PANTHER" id="PTHR34220">
    <property type="entry name" value="SENSOR HISTIDINE KINASE YPDA"/>
    <property type="match status" value="1"/>
</dbReference>
<evidence type="ECO:0000256" key="4">
    <source>
        <dbReference type="ARBA" id="ARBA00022777"/>
    </source>
</evidence>
<organism evidence="8 9">
    <name type="scientific">Candidatus Eisenbergiella merdigallinarum</name>
    <dbReference type="NCBI Taxonomy" id="2838552"/>
    <lineage>
        <taxon>Bacteria</taxon>
        <taxon>Bacillati</taxon>
        <taxon>Bacillota</taxon>
        <taxon>Clostridia</taxon>
        <taxon>Lachnospirales</taxon>
        <taxon>Lachnospiraceae</taxon>
        <taxon>Eisenbergiella</taxon>
    </lineage>
</organism>
<feature type="region of interest" description="Disordered" evidence="5">
    <location>
        <begin position="593"/>
        <end position="615"/>
    </location>
</feature>
<dbReference type="Gene3D" id="3.30.565.10">
    <property type="entry name" value="Histidine kinase-like ATPase, C-terminal domain"/>
    <property type="match status" value="1"/>
</dbReference>
<evidence type="ECO:0000313" key="9">
    <source>
        <dbReference type="Proteomes" id="UP000886883"/>
    </source>
</evidence>
<keyword evidence="2" id="KW-0597">Phosphoprotein</keyword>
<dbReference type="PANTHER" id="PTHR34220:SF7">
    <property type="entry name" value="SENSOR HISTIDINE KINASE YPDA"/>
    <property type="match status" value="1"/>
</dbReference>
<dbReference type="Pfam" id="PF06580">
    <property type="entry name" value="His_kinase"/>
    <property type="match status" value="1"/>
</dbReference>
<keyword evidence="4 8" id="KW-0418">Kinase</keyword>
<dbReference type="Pfam" id="PF02518">
    <property type="entry name" value="HATPase_c"/>
    <property type="match status" value="1"/>
</dbReference>
<gene>
    <name evidence="8" type="ORF">H9763_00580</name>
</gene>
<dbReference type="AlphaFoldDB" id="A0A9D2SCG1"/>